<dbReference type="RefSeq" id="WP_143034167.1">
    <property type="nucleotide sequence ID" value="NZ_FNQK01000019.1"/>
</dbReference>
<dbReference type="InterPro" id="IPR021326">
    <property type="entry name" value="DUF2931"/>
</dbReference>
<dbReference type="Pfam" id="PF11153">
    <property type="entry name" value="DUF2931"/>
    <property type="match status" value="1"/>
</dbReference>
<name>A0A1H4CE79_BIZPA</name>
<dbReference type="STRING" id="283786.SAMN04487990_11957"/>
<reference evidence="1 2" key="1">
    <citation type="submission" date="2016-10" db="EMBL/GenBank/DDBJ databases">
        <authorList>
            <person name="de Groot N.N."/>
        </authorList>
    </citation>
    <scope>NUCLEOTIDE SEQUENCE [LARGE SCALE GENOMIC DNA]</scope>
    <source>
        <strain evidence="1 2">DSM 23842</strain>
    </source>
</reference>
<proteinExistence type="predicted"/>
<sequence>MNKLKIIIIVSFIGIITLSCKNKRTSTNAHTMNLFNKEQTFEWLPTECAPEAYPIEIVSGTFSLDNEFIASIPSGGRTVKNGWGKLGSTYVVGKDFKAVPDHLNITW</sequence>
<evidence type="ECO:0000313" key="2">
    <source>
        <dbReference type="Proteomes" id="UP000198846"/>
    </source>
</evidence>
<evidence type="ECO:0000313" key="1">
    <source>
        <dbReference type="EMBL" id="SEA58765.1"/>
    </source>
</evidence>
<organism evidence="1 2">
    <name type="scientific">Bizionia paragorgiae</name>
    <dbReference type="NCBI Taxonomy" id="283786"/>
    <lineage>
        <taxon>Bacteria</taxon>
        <taxon>Pseudomonadati</taxon>
        <taxon>Bacteroidota</taxon>
        <taxon>Flavobacteriia</taxon>
        <taxon>Flavobacteriales</taxon>
        <taxon>Flavobacteriaceae</taxon>
        <taxon>Bizionia</taxon>
    </lineage>
</organism>
<dbReference type="PROSITE" id="PS51257">
    <property type="entry name" value="PROKAR_LIPOPROTEIN"/>
    <property type="match status" value="1"/>
</dbReference>
<protein>
    <submittedName>
        <fullName evidence="1">Uncharacterized protein</fullName>
    </submittedName>
</protein>
<dbReference type="AlphaFoldDB" id="A0A1H4CE79"/>
<accession>A0A1H4CE79</accession>
<keyword evidence="2" id="KW-1185">Reference proteome</keyword>
<dbReference type="Proteomes" id="UP000198846">
    <property type="component" value="Unassembled WGS sequence"/>
</dbReference>
<feature type="non-terminal residue" evidence="1">
    <location>
        <position position="107"/>
    </location>
</feature>
<dbReference type="OrthoDB" id="5702951at2"/>
<gene>
    <name evidence="1" type="ORF">SAMN04487990_11957</name>
</gene>
<dbReference type="EMBL" id="FNQK01000019">
    <property type="protein sequence ID" value="SEA58765.1"/>
    <property type="molecule type" value="Genomic_DNA"/>
</dbReference>